<dbReference type="RefSeq" id="XP_018031592.1">
    <property type="nucleotide sequence ID" value="XM_018185750.1"/>
</dbReference>
<keyword evidence="1" id="KW-0472">Membrane</keyword>
<name>A0A177C375_9PLEO</name>
<sequence length="122" mass="14129">MFCRCSTARAGLQDRLVCQITIRHDGGCLPQPSHGKTVLPWSTGERKFPLPEEARNLKANKNRLLFQPRFHYSARNWLDGSNFSINSAGILSPCACVFFSYWYHWDRLPRNVRWISSAQLFL</sequence>
<proteinExistence type="predicted"/>
<dbReference type="Proteomes" id="UP000077069">
    <property type="component" value="Unassembled WGS sequence"/>
</dbReference>
<dbReference type="EMBL" id="KV441558">
    <property type="protein sequence ID" value="OAG01227.1"/>
    <property type="molecule type" value="Genomic_DNA"/>
</dbReference>
<evidence type="ECO:0000256" key="1">
    <source>
        <dbReference type="SAM" id="Phobius"/>
    </source>
</evidence>
<dbReference type="InParanoid" id="A0A177C375"/>
<dbReference type="AlphaFoldDB" id="A0A177C375"/>
<evidence type="ECO:0000313" key="3">
    <source>
        <dbReference type="Proteomes" id="UP000077069"/>
    </source>
</evidence>
<reference evidence="2 3" key="1">
    <citation type="submission" date="2016-05" db="EMBL/GenBank/DDBJ databases">
        <title>Comparative analysis of secretome profiles of manganese(II)-oxidizing ascomycete fungi.</title>
        <authorList>
            <consortium name="DOE Joint Genome Institute"/>
            <person name="Zeiner C.A."/>
            <person name="Purvine S.O."/>
            <person name="Zink E.M."/>
            <person name="Wu S."/>
            <person name="Pasa-Tolic L."/>
            <person name="Chaput D.L."/>
            <person name="Haridas S."/>
            <person name="Grigoriev I.V."/>
            <person name="Santelli C.M."/>
            <person name="Hansel C.M."/>
        </authorList>
    </citation>
    <scope>NUCLEOTIDE SEQUENCE [LARGE SCALE GENOMIC DNA]</scope>
    <source>
        <strain evidence="2 3">AP3s5-JAC2a</strain>
    </source>
</reference>
<keyword evidence="1" id="KW-0812">Transmembrane</keyword>
<accession>A0A177C375</accession>
<evidence type="ECO:0000313" key="2">
    <source>
        <dbReference type="EMBL" id="OAG01227.1"/>
    </source>
</evidence>
<keyword evidence="1" id="KW-1133">Transmembrane helix</keyword>
<protein>
    <submittedName>
        <fullName evidence="2">Uncharacterized protein</fullName>
    </submittedName>
</protein>
<organism evidence="2 3">
    <name type="scientific">Paraphaeosphaeria sporulosa</name>
    <dbReference type="NCBI Taxonomy" id="1460663"/>
    <lineage>
        <taxon>Eukaryota</taxon>
        <taxon>Fungi</taxon>
        <taxon>Dikarya</taxon>
        <taxon>Ascomycota</taxon>
        <taxon>Pezizomycotina</taxon>
        <taxon>Dothideomycetes</taxon>
        <taxon>Pleosporomycetidae</taxon>
        <taxon>Pleosporales</taxon>
        <taxon>Massarineae</taxon>
        <taxon>Didymosphaeriaceae</taxon>
        <taxon>Paraphaeosphaeria</taxon>
    </lineage>
</organism>
<dbReference type="GeneID" id="28769236"/>
<feature type="transmembrane region" description="Helical" evidence="1">
    <location>
        <begin position="83"/>
        <end position="103"/>
    </location>
</feature>
<gene>
    <name evidence="2" type="ORF">CC84DRAFT_280586</name>
</gene>
<keyword evidence="3" id="KW-1185">Reference proteome</keyword>